<dbReference type="GeneID" id="85443791"/>
<organism evidence="1 2">
    <name type="scientific">Colletotrichum navitas</name>
    <dbReference type="NCBI Taxonomy" id="681940"/>
    <lineage>
        <taxon>Eukaryota</taxon>
        <taxon>Fungi</taxon>
        <taxon>Dikarya</taxon>
        <taxon>Ascomycota</taxon>
        <taxon>Pezizomycotina</taxon>
        <taxon>Sordariomycetes</taxon>
        <taxon>Hypocreomycetidae</taxon>
        <taxon>Glomerellales</taxon>
        <taxon>Glomerellaceae</taxon>
        <taxon>Colletotrichum</taxon>
        <taxon>Colletotrichum graminicola species complex</taxon>
    </lineage>
</organism>
<sequence>MQQGSKEGGLKKYFALVRELVALGAPKPAPSADPGLAAMQDVVWPTFKRLVDRAGELEDEEEEVL</sequence>
<evidence type="ECO:0000313" key="1">
    <source>
        <dbReference type="EMBL" id="KAK1561581.1"/>
    </source>
</evidence>
<protein>
    <submittedName>
        <fullName evidence="1">Uncharacterized protein</fullName>
    </submittedName>
</protein>
<comment type="caution">
    <text evidence="1">The sequence shown here is derived from an EMBL/GenBank/DDBJ whole genome shotgun (WGS) entry which is preliminary data.</text>
</comment>
<dbReference type="AlphaFoldDB" id="A0AAD8PIR5"/>
<dbReference type="Proteomes" id="UP001230504">
    <property type="component" value="Unassembled WGS sequence"/>
</dbReference>
<name>A0AAD8PIR5_9PEZI</name>
<accession>A0AAD8PIR5</accession>
<evidence type="ECO:0000313" key="2">
    <source>
        <dbReference type="Proteomes" id="UP001230504"/>
    </source>
</evidence>
<reference evidence="1" key="1">
    <citation type="submission" date="2021-06" db="EMBL/GenBank/DDBJ databases">
        <title>Comparative genomics, transcriptomics and evolutionary studies reveal genomic signatures of adaptation to plant cell wall in hemibiotrophic fungi.</title>
        <authorList>
            <consortium name="DOE Joint Genome Institute"/>
            <person name="Baroncelli R."/>
            <person name="Diaz J.F."/>
            <person name="Benocci T."/>
            <person name="Peng M."/>
            <person name="Battaglia E."/>
            <person name="Haridas S."/>
            <person name="Andreopoulos W."/>
            <person name="Labutti K."/>
            <person name="Pangilinan J."/>
            <person name="Floch G.L."/>
            <person name="Makela M.R."/>
            <person name="Henrissat B."/>
            <person name="Grigoriev I.V."/>
            <person name="Crouch J.A."/>
            <person name="De Vries R.P."/>
            <person name="Sukno S.A."/>
            <person name="Thon M.R."/>
        </authorList>
    </citation>
    <scope>NUCLEOTIDE SEQUENCE</scope>
    <source>
        <strain evidence="1">CBS 125086</strain>
    </source>
</reference>
<proteinExistence type="predicted"/>
<gene>
    <name evidence="1" type="ORF">LY79DRAFT_574073</name>
</gene>
<keyword evidence="2" id="KW-1185">Reference proteome</keyword>
<dbReference type="EMBL" id="JAHLJV010000273">
    <property type="protein sequence ID" value="KAK1561581.1"/>
    <property type="molecule type" value="Genomic_DNA"/>
</dbReference>
<dbReference type="RefSeq" id="XP_060406739.1">
    <property type="nucleotide sequence ID" value="XM_060559551.1"/>
</dbReference>